<dbReference type="AlphaFoldDB" id="A0AAN8P7T0"/>
<evidence type="ECO:0000256" key="1">
    <source>
        <dbReference type="SAM" id="MobiDB-lite"/>
    </source>
</evidence>
<gene>
    <name evidence="2" type="ORF">RUM43_009231</name>
</gene>
<evidence type="ECO:0000313" key="3">
    <source>
        <dbReference type="Proteomes" id="UP001372834"/>
    </source>
</evidence>
<organism evidence="2 3">
    <name type="scientific">Polyplax serrata</name>
    <name type="common">Common mouse louse</name>
    <dbReference type="NCBI Taxonomy" id="468196"/>
    <lineage>
        <taxon>Eukaryota</taxon>
        <taxon>Metazoa</taxon>
        <taxon>Ecdysozoa</taxon>
        <taxon>Arthropoda</taxon>
        <taxon>Hexapoda</taxon>
        <taxon>Insecta</taxon>
        <taxon>Pterygota</taxon>
        <taxon>Neoptera</taxon>
        <taxon>Paraneoptera</taxon>
        <taxon>Psocodea</taxon>
        <taxon>Troctomorpha</taxon>
        <taxon>Phthiraptera</taxon>
        <taxon>Anoplura</taxon>
        <taxon>Polyplacidae</taxon>
        <taxon>Polyplax</taxon>
    </lineage>
</organism>
<proteinExistence type="predicted"/>
<dbReference type="Proteomes" id="UP001372834">
    <property type="component" value="Unassembled WGS sequence"/>
</dbReference>
<name>A0AAN8P7T0_POLSC</name>
<dbReference type="EMBL" id="JAWJWE010000038">
    <property type="protein sequence ID" value="KAK6623379.1"/>
    <property type="molecule type" value="Genomic_DNA"/>
</dbReference>
<accession>A0AAN8P7T0</accession>
<reference evidence="2 3" key="1">
    <citation type="submission" date="2023-10" db="EMBL/GenBank/DDBJ databases">
        <title>Genomes of two closely related lineages of the louse Polyplax serrata with different host specificities.</title>
        <authorList>
            <person name="Martinu J."/>
            <person name="Tarabai H."/>
            <person name="Stefka J."/>
            <person name="Hypsa V."/>
        </authorList>
    </citation>
    <scope>NUCLEOTIDE SEQUENCE [LARGE SCALE GENOMIC DNA]</scope>
    <source>
        <strain evidence="2">HR10_N</strain>
    </source>
</reference>
<feature type="region of interest" description="Disordered" evidence="1">
    <location>
        <begin position="110"/>
        <end position="130"/>
    </location>
</feature>
<protein>
    <submittedName>
        <fullName evidence="2">Uncharacterized protein</fullName>
    </submittedName>
</protein>
<evidence type="ECO:0000313" key="2">
    <source>
        <dbReference type="EMBL" id="KAK6623379.1"/>
    </source>
</evidence>
<comment type="caution">
    <text evidence="2">The sequence shown here is derived from an EMBL/GenBank/DDBJ whole genome shotgun (WGS) entry which is preliminary data.</text>
</comment>
<sequence length="130" mass="15155">MEKRVHRAGGVKNAKLFDLQMVPRHFCANAHVYRTSLVHGNTNTSIRSRRRTLRLLLNAYQRLKKKKKKRRAKINWKRTLKCVAGTVDRAGDIIRQSEEEDPRLRVSRTGWAGDNNIKKGHKKVEEVRSN</sequence>